<keyword evidence="6" id="KW-1185">Reference proteome</keyword>
<organism evidence="5 6">
    <name type="scientific">Ruminococcus bromii</name>
    <dbReference type="NCBI Taxonomy" id="40518"/>
    <lineage>
        <taxon>Bacteria</taxon>
        <taxon>Bacillati</taxon>
        <taxon>Bacillota</taxon>
        <taxon>Clostridia</taxon>
        <taxon>Eubacteriales</taxon>
        <taxon>Oscillospiraceae</taxon>
        <taxon>Ruminococcus</taxon>
    </lineage>
</organism>
<dbReference type="EMBL" id="NNSR01000041">
    <property type="protein sequence ID" value="PKD31212.1"/>
    <property type="molecule type" value="Genomic_DNA"/>
</dbReference>
<dbReference type="GO" id="GO:0008661">
    <property type="term" value="F:1-deoxy-D-xylulose-5-phosphate synthase activity"/>
    <property type="evidence" value="ECO:0007669"/>
    <property type="project" value="UniProtKB-EC"/>
</dbReference>
<dbReference type="Pfam" id="PF02779">
    <property type="entry name" value="Transket_pyr"/>
    <property type="match status" value="1"/>
</dbReference>
<dbReference type="AlphaFoldDB" id="A0A2N0UW28"/>
<comment type="cofactor">
    <cofactor evidence="1">
        <name>thiamine diphosphate</name>
        <dbReference type="ChEBI" id="CHEBI:58937"/>
    </cofactor>
</comment>
<keyword evidence="3" id="KW-0786">Thiamine pyrophosphate</keyword>
<protein>
    <submittedName>
        <fullName evidence="5">1-deoxy-D-xylulose-5-phosphate synthase</fullName>
        <ecNumber evidence="5">2.2.1.7</ecNumber>
    </submittedName>
</protein>
<dbReference type="InterPro" id="IPR051157">
    <property type="entry name" value="PDH/Transketolase"/>
</dbReference>
<evidence type="ECO:0000256" key="3">
    <source>
        <dbReference type="ARBA" id="ARBA00023052"/>
    </source>
</evidence>
<dbReference type="PANTHER" id="PTHR43825:SF1">
    <property type="entry name" value="TRANSKETOLASE-LIKE PYRIMIDINE-BINDING DOMAIN-CONTAINING PROTEIN"/>
    <property type="match status" value="1"/>
</dbReference>
<dbReference type="InterPro" id="IPR033248">
    <property type="entry name" value="Transketolase_C"/>
</dbReference>
<dbReference type="Pfam" id="PF02780">
    <property type="entry name" value="Transketolase_C"/>
    <property type="match status" value="1"/>
</dbReference>
<evidence type="ECO:0000313" key="5">
    <source>
        <dbReference type="EMBL" id="PKD31212.1"/>
    </source>
</evidence>
<evidence type="ECO:0000256" key="2">
    <source>
        <dbReference type="ARBA" id="ARBA00007131"/>
    </source>
</evidence>
<dbReference type="Gene3D" id="3.40.50.920">
    <property type="match status" value="1"/>
</dbReference>
<keyword evidence="5" id="KW-0808">Transferase</keyword>
<dbReference type="Proteomes" id="UP000233425">
    <property type="component" value="Unassembled WGS sequence"/>
</dbReference>
<evidence type="ECO:0000256" key="1">
    <source>
        <dbReference type="ARBA" id="ARBA00001964"/>
    </source>
</evidence>
<gene>
    <name evidence="5" type="primary">dxs_1</name>
    <name evidence="5" type="ORF">RBATCC27255_00856</name>
</gene>
<dbReference type="EC" id="2.2.1.7" evidence="5"/>
<reference evidence="5" key="1">
    <citation type="journal article" date="2018" name="Environ. Microbiol.">
        <title>Sporulation capability and amylosome conservation among diverse human colonic and rumen isolates of the keystone starch-degrader Ruminococcus bromii.</title>
        <authorList>
            <person name="Mukhopadhya I."/>
            <person name="Morais S."/>
            <person name="Laverde-Gomez J."/>
            <person name="Sheridan P.O."/>
            <person name="Walker A.W."/>
            <person name="Kelly W."/>
            <person name="Klieve A.V."/>
            <person name="Ouwerkerk D."/>
            <person name="Duncan S.H."/>
            <person name="Louis P."/>
            <person name="Koropatkin N."/>
            <person name="Cockburn D."/>
            <person name="Kibler R."/>
            <person name="Cooper P.J."/>
            <person name="Sandoval C."/>
            <person name="Crost E."/>
            <person name="Juge N."/>
            <person name="Bayer E.A."/>
            <person name="Flint H.J."/>
        </authorList>
    </citation>
    <scope>NUCLEOTIDE SEQUENCE [LARGE SCALE GENOMIC DNA]</scope>
    <source>
        <strain evidence="5">ATCC 27255</strain>
    </source>
</reference>
<dbReference type="RefSeq" id="WP_101028911.1">
    <property type="nucleotide sequence ID" value="NZ_CABMMZ010000041.1"/>
</dbReference>
<accession>A0A2N0UW28</accession>
<comment type="similarity">
    <text evidence="2">Belongs to the transketolase family.</text>
</comment>
<dbReference type="InterPro" id="IPR029061">
    <property type="entry name" value="THDP-binding"/>
</dbReference>
<name>A0A2N0UW28_9FIRM</name>
<dbReference type="CDD" id="cd07033">
    <property type="entry name" value="TPP_PYR_DXS_TK_like"/>
    <property type="match status" value="1"/>
</dbReference>
<dbReference type="PANTHER" id="PTHR43825">
    <property type="entry name" value="PYRUVATE DEHYDROGENASE E1 COMPONENT"/>
    <property type="match status" value="1"/>
</dbReference>
<dbReference type="InterPro" id="IPR005475">
    <property type="entry name" value="Transketolase-like_Pyr-bd"/>
</dbReference>
<evidence type="ECO:0000259" key="4">
    <source>
        <dbReference type="SMART" id="SM00861"/>
    </source>
</evidence>
<dbReference type="FunFam" id="3.40.50.970:FF:000129">
    <property type="entry name" value="Transketolase"/>
    <property type="match status" value="1"/>
</dbReference>
<feature type="domain" description="Transketolase-like pyrimidine-binding" evidence="4">
    <location>
        <begin position="7"/>
        <end position="172"/>
    </location>
</feature>
<dbReference type="SMART" id="SM00861">
    <property type="entry name" value="Transket_pyr"/>
    <property type="match status" value="1"/>
</dbReference>
<dbReference type="InterPro" id="IPR009014">
    <property type="entry name" value="Transketo_C/PFOR_II"/>
</dbReference>
<comment type="caution">
    <text evidence="5">The sequence shown here is derived from an EMBL/GenBank/DDBJ whole genome shotgun (WGS) entry which is preliminary data.</text>
</comment>
<proteinExistence type="inferred from homology"/>
<dbReference type="Gene3D" id="3.40.50.970">
    <property type="match status" value="1"/>
</dbReference>
<evidence type="ECO:0000313" key="6">
    <source>
        <dbReference type="Proteomes" id="UP000233425"/>
    </source>
</evidence>
<dbReference type="SUPFAM" id="SSF52922">
    <property type="entry name" value="TK C-terminal domain-like"/>
    <property type="match status" value="1"/>
</dbReference>
<dbReference type="SUPFAM" id="SSF52518">
    <property type="entry name" value="Thiamin diphosphate-binding fold (THDP-binding)"/>
    <property type="match status" value="1"/>
</dbReference>
<sequence>MAQVIKKATRESFGMALCELAKTNKDIIVFDADLAAATKTGIFKKEFPDRFFDCGIAEGNMVGVAAGMAAAGKIPVAASFAMFATGRAFEQIRNSVAYPHLNVKIAGSHAGISTGEDGATHQCLEDIGIMRTIPGMVILNPADHYEMMAATKAAIEYKGPVYIRLGRLAIDSFNDPDTYTFELGKGITLHEGNDVAVIATGLVVNEALKAVKELEAEGINARLINIHTIKPIDRDIIIKAAKETGRIITVEEHNVIGGLGDAVCDVVSAECPVKVTKIGVNDRFGYSGPALELLDKFGLTQPHIAKVVRDVVKEDK</sequence>